<evidence type="ECO:0000313" key="4">
    <source>
        <dbReference type="EMBL" id="KAF3807223.1"/>
    </source>
</evidence>
<dbReference type="GO" id="GO:0019594">
    <property type="term" value="P:mannitol metabolic process"/>
    <property type="evidence" value="ECO:0007669"/>
    <property type="project" value="UniProtKB-ARBA"/>
</dbReference>
<dbReference type="PRINTS" id="PR00081">
    <property type="entry name" value="GDHRDH"/>
</dbReference>
<organism evidence="4 5">
    <name type="scientific">Colletotrichum gloeosporioides</name>
    <name type="common">Anthracnose fungus</name>
    <name type="synonym">Glomerella cingulata</name>
    <dbReference type="NCBI Taxonomy" id="474922"/>
    <lineage>
        <taxon>Eukaryota</taxon>
        <taxon>Fungi</taxon>
        <taxon>Dikarya</taxon>
        <taxon>Ascomycota</taxon>
        <taxon>Pezizomycotina</taxon>
        <taxon>Sordariomycetes</taxon>
        <taxon>Hypocreomycetidae</taxon>
        <taxon>Glomerellales</taxon>
        <taxon>Glomerellaceae</taxon>
        <taxon>Colletotrichum</taxon>
        <taxon>Colletotrichum gloeosporioides species complex</taxon>
    </lineage>
</organism>
<reference evidence="4" key="1">
    <citation type="journal article" date="2020" name="Phytopathology">
        <title>Genome sequence and comparative analysis of Colletotrichum gloeosporioides isolated from Liriodendron leaves.</title>
        <authorList>
            <person name="Fu F.F."/>
            <person name="Hao Z."/>
            <person name="Wang P."/>
            <person name="Lu Y."/>
            <person name="Xue L.J."/>
            <person name="Wei G."/>
            <person name="Tian Y."/>
            <person name="Baishi H."/>
            <person name="Xu H."/>
            <person name="Shi J."/>
            <person name="Cheng T."/>
            <person name="Wang G."/>
            <person name="Yi Y."/>
            <person name="Chen J."/>
        </authorList>
    </citation>
    <scope>NUCLEOTIDE SEQUENCE</scope>
    <source>
        <strain evidence="4">Lc1</strain>
    </source>
</reference>
<dbReference type="Proteomes" id="UP000613401">
    <property type="component" value="Unassembled WGS sequence"/>
</dbReference>
<evidence type="ECO:0000256" key="3">
    <source>
        <dbReference type="ARBA" id="ARBA00023002"/>
    </source>
</evidence>
<dbReference type="PRINTS" id="PR00080">
    <property type="entry name" value="SDRFAMILY"/>
</dbReference>
<keyword evidence="5" id="KW-1185">Reference proteome</keyword>
<dbReference type="GO" id="GO:0050085">
    <property type="term" value="F:mannitol 2-dehydrogenase (NADP+) activity"/>
    <property type="evidence" value="ECO:0007669"/>
    <property type="project" value="UniProtKB-ARBA"/>
</dbReference>
<evidence type="ECO:0000313" key="5">
    <source>
        <dbReference type="Proteomes" id="UP000613401"/>
    </source>
</evidence>
<proteinExistence type="inferred from homology"/>
<dbReference type="EMBL" id="WVTB01000030">
    <property type="protein sequence ID" value="KAF3807223.1"/>
    <property type="molecule type" value="Genomic_DNA"/>
</dbReference>
<dbReference type="GeneID" id="69015818"/>
<keyword evidence="3" id="KW-0560">Oxidoreductase</keyword>
<keyword evidence="2" id="KW-0521">NADP</keyword>
<evidence type="ECO:0000256" key="2">
    <source>
        <dbReference type="ARBA" id="ARBA00022857"/>
    </source>
</evidence>
<dbReference type="InterPro" id="IPR002347">
    <property type="entry name" value="SDR_fam"/>
</dbReference>
<dbReference type="GO" id="GO:0050664">
    <property type="term" value="F:oxidoreductase activity, acting on NAD(P)H, oxygen as acceptor"/>
    <property type="evidence" value="ECO:0007669"/>
    <property type="project" value="TreeGrafter"/>
</dbReference>
<name>A0A8H4CNH7_COLGL</name>
<evidence type="ECO:0000256" key="1">
    <source>
        <dbReference type="ARBA" id="ARBA00006484"/>
    </source>
</evidence>
<dbReference type="AlphaFoldDB" id="A0A8H4CNH7"/>
<accession>A0A8H4CNH7</accession>
<protein>
    <submittedName>
        <fullName evidence="4">L-xylulose reductase</fullName>
    </submittedName>
</protein>
<sequence>MSKSLNPMNGGDFIHDDERKLDGGSVLSRLSLINKTAIITGAGGGIGYSVAVAYAEMGCNIAIWYHTNQDAPKRAKELSEKYRVKCKAYQVDVRSWDAVERATDQAVRDLNGRLDIFVANSGVPWTEGPMIDAPLEQHKDVIQTDLDGVYYCAKAAAKHWRRQKLEETDVIGKPLSNFNRGSFIATASVSGVLANVPQFQACYNAAKAGVIHLCKSLAAEWAMFARANSVSPGYIITDITTFVPQDVKELWKDKIPMGRQGEAHELQGAFLYFASDLSTYTSGETLVVDGGYHAV</sequence>
<dbReference type="RefSeq" id="XP_045266382.1">
    <property type="nucleotide sequence ID" value="XM_045408639.1"/>
</dbReference>
<reference evidence="4" key="2">
    <citation type="submission" date="2020-03" db="EMBL/GenBank/DDBJ databases">
        <authorList>
            <person name="Fu F.-F."/>
            <person name="Chen J."/>
        </authorList>
    </citation>
    <scope>NUCLEOTIDE SEQUENCE</scope>
    <source>
        <strain evidence="4">Lc1</strain>
    </source>
</reference>
<gene>
    <name evidence="4" type="ORF">GCG54_00008678</name>
</gene>
<dbReference type="Gene3D" id="3.40.50.720">
    <property type="entry name" value="NAD(P)-binding Rossmann-like Domain"/>
    <property type="match status" value="1"/>
</dbReference>
<dbReference type="FunFam" id="3.40.50.720:FF:000090">
    <property type="entry name" value="NADP-dependent mannitol dehydrogenase"/>
    <property type="match status" value="1"/>
</dbReference>
<dbReference type="PROSITE" id="PS00061">
    <property type="entry name" value="ADH_SHORT"/>
    <property type="match status" value="1"/>
</dbReference>
<comment type="similarity">
    <text evidence="1">Belongs to the short-chain dehydrogenases/reductases (SDR) family.</text>
</comment>
<dbReference type="InterPro" id="IPR036291">
    <property type="entry name" value="NAD(P)-bd_dom_sf"/>
</dbReference>
<dbReference type="SUPFAM" id="SSF51735">
    <property type="entry name" value="NAD(P)-binding Rossmann-fold domains"/>
    <property type="match status" value="1"/>
</dbReference>
<dbReference type="Pfam" id="PF13561">
    <property type="entry name" value="adh_short_C2"/>
    <property type="match status" value="1"/>
</dbReference>
<dbReference type="PANTHER" id="PTHR43008">
    <property type="entry name" value="BENZIL REDUCTASE"/>
    <property type="match status" value="1"/>
</dbReference>
<dbReference type="InterPro" id="IPR020904">
    <property type="entry name" value="Sc_DH/Rdtase_CS"/>
</dbReference>
<dbReference type="PANTHER" id="PTHR43008:SF13">
    <property type="entry name" value="L-XYLULOSE REDUCTASE-RELATED"/>
    <property type="match status" value="1"/>
</dbReference>
<comment type="caution">
    <text evidence="4">The sequence shown here is derived from an EMBL/GenBank/DDBJ whole genome shotgun (WGS) entry which is preliminary data.</text>
</comment>